<sequence>MSDNKTVLQEFEYEDKSFWIEAKKLKKVPGYYKWWAKEKLVKELLDWLGKEDPKFKKLVKYEKMKREGHFEYDKTNTYCCVYVGKSDNVIRRIVENHICGSIRNSTMRRHLGYIIQNKITNKFLDKKFLENAVNDIIQQMKVSFVEIEKGLDQEETCQINRKLHILNVKKNDYGDNYCCQQAKMIKCKLENMMDRNGDSVRKI</sequence>
<dbReference type="RefSeq" id="WP_015732120.1">
    <property type="nucleotide sequence ID" value="NC_013410.1"/>
</dbReference>
<evidence type="ECO:0000259" key="1">
    <source>
        <dbReference type="Pfam" id="PF20815"/>
    </source>
</evidence>
<dbReference type="Pfam" id="PF20815">
    <property type="entry name" value="GIY_YIG_2"/>
    <property type="match status" value="1"/>
</dbReference>
<evidence type="ECO:0000313" key="3">
    <source>
        <dbReference type="Proteomes" id="UP000001497"/>
    </source>
</evidence>
<dbReference type="Proteomes" id="UP000001497">
    <property type="component" value="Chromosome"/>
</dbReference>
<gene>
    <name evidence="2" type="ordered locus">Fisuc_1808</name>
</gene>
<reference evidence="2" key="1">
    <citation type="submission" date="2009-10" db="EMBL/GenBank/DDBJ databases">
        <title>Complete sequence of Fibrobacter succinogenes subsp. succinogenes S85.</title>
        <authorList>
            <consortium name="US DOE Joint Genome Institute"/>
            <person name="Lucas S."/>
            <person name="Copeland A."/>
            <person name="Lapidus A."/>
            <person name="Glavina del Rio T."/>
            <person name="Tice H."/>
            <person name="Bruce D."/>
            <person name="Goodwin L."/>
            <person name="Pitluck S."/>
            <person name="Chertkov O."/>
            <person name="Detter J.C."/>
            <person name="Han C."/>
            <person name="Tapia R."/>
            <person name="Larimer F."/>
            <person name="Land M."/>
            <person name="Hauser L."/>
            <person name="Kyrpides N."/>
            <person name="Mikhailova N."/>
            <person name="Weimer P.J."/>
            <person name="Stevenson D.M."/>
            <person name="Boyum J."/>
            <person name="Brumm P.I."/>
            <person name="Mead D."/>
        </authorList>
    </citation>
    <scope>NUCLEOTIDE SEQUENCE [LARGE SCALE GENOMIC DNA]</scope>
    <source>
        <strain evidence="2">S85</strain>
    </source>
</reference>
<accession>A0ABM5LIG7</accession>
<organism evidence="2 3">
    <name type="scientific">Fibrobacter succinogenes (strain ATCC 19169 / S85)</name>
    <dbReference type="NCBI Taxonomy" id="59374"/>
    <lineage>
        <taxon>Bacteria</taxon>
        <taxon>Pseudomonadati</taxon>
        <taxon>Fibrobacterota</taxon>
        <taxon>Fibrobacteria</taxon>
        <taxon>Fibrobacterales</taxon>
        <taxon>Fibrobacteraceae</taxon>
        <taxon>Fibrobacter</taxon>
    </lineage>
</organism>
<keyword evidence="3" id="KW-1185">Reference proteome</keyword>
<name>A0ABM5LIG7_FIBSS</name>
<proteinExistence type="predicted"/>
<feature type="domain" description="GIY-YIG catalytic" evidence="1">
    <location>
        <begin position="30"/>
        <end position="174"/>
    </location>
</feature>
<evidence type="ECO:0000313" key="2">
    <source>
        <dbReference type="EMBL" id="ACX75401.1"/>
    </source>
</evidence>
<dbReference type="EMBL" id="CP001792">
    <property type="protein sequence ID" value="ACX75401.1"/>
    <property type="molecule type" value="Genomic_DNA"/>
</dbReference>
<dbReference type="InterPro" id="IPR049311">
    <property type="entry name" value="GIY_YIG_cat"/>
</dbReference>
<protein>
    <recommendedName>
        <fullName evidence="1">GIY-YIG catalytic domain-containing protein</fullName>
    </recommendedName>
</protein>